<comment type="caution">
    <text evidence="20">The sequence shown here is derived from an EMBL/GenBank/DDBJ whole genome shotgun (WGS) entry which is preliminary data.</text>
</comment>
<evidence type="ECO:0000256" key="10">
    <source>
        <dbReference type="ARBA" id="ARBA00025220"/>
    </source>
</evidence>
<keyword evidence="4" id="KW-0813">Transport</keyword>
<dbReference type="GO" id="GO:0008519">
    <property type="term" value="F:ammonium channel activity"/>
    <property type="evidence" value="ECO:0007669"/>
    <property type="project" value="InterPro"/>
</dbReference>
<gene>
    <name evidence="20" type="ORF">ANANG_G00113610</name>
</gene>
<dbReference type="AlphaFoldDB" id="A0A9D3S0X6"/>
<dbReference type="InterPro" id="IPR029020">
    <property type="entry name" value="Ammonium/urea_transptr"/>
</dbReference>
<dbReference type="EMBL" id="JAFIRN010000006">
    <property type="protein sequence ID" value="KAG5846312.1"/>
    <property type="molecule type" value="Genomic_DNA"/>
</dbReference>
<comment type="catalytic activity">
    <reaction evidence="1">
        <text>NH4(+)(in) = NH4(+)(out)</text>
        <dbReference type="Rhea" id="RHEA:28747"/>
        <dbReference type="ChEBI" id="CHEBI:28938"/>
    </reaction>
</comment>
<evidence type="ECO:0000256" key="5">
    <source>
        <dbReference type="ARBA" id="ARBA00022692"/>
    </source>
</evidence>
<dbReference type="GO" id="GO:0005886">
    <property type="term" value="C:plasma membrane"/>
    <property type="evidence" value="ECO:0007669"/>
    <property type="project" value="InterPro"/>
</dbReference>
<feature type="compositionally biased region" description="Polar residues" evidence="17">
    <location>
        <begin position="191"/>
        <end position="241"/>
    </location>
</feature>
<feature type="transmembrane region" description="Helical" evidence="18">
    <location>
        <begin position="94"/>
        <end position="113"/>
    </location>
</feature>
<organism evidence="20 21">
    <name type="scientific">Anguilla anguilla</name>
    <name type="common">European freshwater eel</name>
    <name type="synonym">Muraena anguilla</name>
    <dbReference type="NCBI Taxonomy" id="7936"/>
    <lineage>
        <taxon>Eukaryota</taxon>
        <taxon>Metazoa</taxon>
        <taxon>Chordata</taxon>
        <taxon>Craniata</taxon>
        <taxon>Vertebrata</taxon>
        <taxon>Euteleostomi</taxon>
        <taxon>Actinopterygii</taxon>
        <taxon>Neopterygii</taxon>
        <taxon>Teleostei</taxon>
        <taxon>Anguilliformes</taxon>
        <taxon>Anguillidae</taxon>
        <taxon>Anguilla</taxon>
    </lineage>
</organism>
<evidence type="ECO:0000256" key="15">
    <source>
        <dbReference type="ARBA" id="ARBA00042473"/>
    </source>
</evidence>
<keyword evidence="7 18" id="KW-0472">Membrane</keyword>
<evidence type="ECO:0000256" key="18">
    <source>
        <dbReference type="SAM" id="Phobius"/>
    </source>
</evidence>
<evidence type="ECO:0000256" key="6">
    <source>
        <dbReference type="ARBA" id="ARBA00022989"/>
    </source>
</evidence>
<evidence type="ECO:0000256" key="8">
    <source>
        <dbReference type="ARBA" id="ARBA00023177"/>
    </source>
</evidence>
<evidence type="ECO:0000256" key="1">
    <source>
        <dbReference type="ARBA" id="ARBA00000309"/>
    </source>
</evidence>
<dbReference type="SUPFAM" id="SSF111352">
    <property type="entry name" value="Ammonium transporter"/>
    <property type="match status" value="1"/>
</dbReference>
<evidence type="ECO:0000256" key="13">
    <source>
        <dbReference type="ARBA" id="ARBA00041037"/>
    </source>
</evidence>
<evidence type="ECO:0000256" key="12">
    <source>
        <dbReference type="ARBA" id="ARBA00036281"/>
    </source>
</evidence>
<dbReference type="InterPro" id="IPR024041">
    <property type="entry name" value="NH4_transpt_AmtB-like_dom"/>
</dbReference>
<dbReference type="Pfam" id="PF00909">
    <property type="entry name" value="Ammonium_transp"/>
    <property type="match status" value="1"/>
</dbReference>
<feature type="compositionally biased region" description="Polar residues" evidence="17">
    <location>
        <begin position="250"/>
        <end position="272"/>
    </location>
</feature>
<evidence type="ECO:0000256" key="17">
    <source>
        <dbReference type="SAM" id="MobiDB-lite"/>
    </source>
</evidence>
<keyword evidence="5 18" id="KW-0812">Transmembrane</keyword>
<feature type="region of interest" description="Disordered" evidence="17">
    <location>
        <begin position="191"/>
        <end position="272"/>
    </location>
</feature>
<evidence type="ECO:0000313" key="21">
    <source>
        <dbReference type="Proteomes" id="UP001044222"/>
    </source>
</evidence>
<evidence type="ECO:0000256" key="9">
    <source>
        <dbReference type="ARBA" id="ARBA00023180"/>
    </source>
</evidence>
<dbReference type="Proteomes" id="UP001044222">
    <property type="component" value="Unassembled WGS sequence"/>
</dbReference>
<comment type="catalytic activity">
    <reaction evidence="12">
        <text>methylamine(out) = methylamine(in)</text>
        <dbReference type="Rhea" id="RHEA:74391"/>
        <dbReference type="ChEBI" id="CHEBI:59338"/>
    </reaction>
</comment>
<comment type="function">
    <text evidence="10">Functions as an ammonia transporter. May play a role in the elimination of ammonia in the gill.</text>
</comment>
<evidence type="ECO:0000259" key="19">
    <source>
        <dbReference type="Pfam" id="PF00909"/>
    </source>
</evidence>
<comment type="subunit">
    <text evidence="16">Homodimer. Heterotrimer; a RHCE monomer interacts with a RHAG homodimer. Component of the ankyrin-1 complex in the erythrocyte, composed of ANK1, RHCE, RHAG, SLC4A1, EPB42, GYPA, GYPB and AQP1. Interacts with GYPB (via the N-terminal); this interaction bridges the (RHAG)2(RHCE) heterotrimer with the SLC4A1 Band 3 I dimer complexed with GYPA.</text>
</comment>
<accession>A0A9D3S0X6</accession>
<dbReference type="PANTHER" id="PTHR11730">
    <property type="entry name" value="AMMONIUM TRANSPORTER"/>
    <property type="match status" value="1"/>
</dbReference>
<evidence type="ECO:0000256" key="14">
    <source>
        <dbReference type="ARBA" id="ARBA00042104"/>
    </source>
</evidence>
<proteinExistence type="inferred from homology"/>
<comment type="subcellular location">
    <subcellularLocation>
        <location evidence="2">Membrane</location>
        <topology evidence="2">Multi-pass membrane protein</topology>
    </subcellularLocation>
</comment>
<evidence type="ECO:0000313" key="20">
    <source>
        <dbReference type="EMBL" id="KAG5846312.1"/>
    </source>
</evidence>
<name>A0A9D3S0X6_ANGAN</name>
<feature type="transmembrane region" description="Helical" evidence="18">
    <location>
        <begin position="12"/>
        <end position="33"/>
    </location>
</feature>
<evidence type="ECO:0000256" key="2">
    <source>
        <dbReference type="ARBA" id="ARBA00004141"/>
    </source>
</evidence>
<sequence>MPAYATNMRLKFPILALTLEILTIILFAFFVVYDDGKPSSHGAHDGHAPSNKTEDKNLRLYPVFQDVHVMIFVGFGFLMTFLKRYSFSSVGVNLLLAAFGLQWGILMQGFWHMSDGKIKMDILRMINADFSTATVLISFGAVLGKTSPVQLLIMTVLEITIFSLNEHLVAEVLGVSNQSAARLHAQLPINSHTTSPATNQQPDHTPSYQSAARPNTQLPISSQTTHPATNQQPDHTPSYQSAARPHAQLPISSQTTCPATNQQPDQTPSQSSYSCSFFCLYLLY</sequence>
<keyword evidence="8" id="KW-0924">Ammonia transport</keyword>
<feature type="domain" description="Ammonium transporter AmtB-like" evidence="19">
    <location>
        <begin position="54"/>
        <end position="168"/>
    </location>
</feature>
<dbReference type="GO" id="GO:0097272">
    <property type="term" value="P:ammonium homeostasis"/>
    <property type="evidence" value="ECO:0007669"/>
    <property type="project" value="TreeGrafter"/>
</dbReference>
<dbReference type="InterPro" id="IPR002229">
    <property type="entry name" value="RhesusRHD"/>
</dbReference>
<comment type="similarity">
    <text evidence="3">Belongs to the ammonium transporter (TC 2.A.49) family. Rh subfamily.</text>
</comment>
<evidence type="ECO:0000256" key="7">
    <source>
        <dbReference type="ARBA" id="ARBA00023136"/>
    </source>
</evidence>
<dbReference type="PANTHER" id="PTHR11730:SF32">
    <property type="entry name" value="AMMONIUM TRANSPORTER RH TYPE A"/>
    <property type="match status" value="1"/>
</dbReference>
<reference evidence="20" key="1">
    <citation type="submission" date="2021-01" db="EMBL/GenBank/DDBJ databases">
        <title>A chromosome-scale assembly of European eel, Anguilla anguilla.</title>
        <authorList>
            <person name="Henkel C."/>
            <person name="Jong-Raadsen S.A."/>
            <person name="Dufour S."/>
            <person name="Weltzien F.-A."/>
            <person name="Palstra A.P."/>
            <person name="Pelster B."/>
            <person name="Spaink H.P."/>
            <person name="Van Den Thillart G.E."/>
            <person name="Jansen H."/>
            <person name="Zahm M."/>
            <person name="Klopp C."/>
            <person name="Cedric C."/>
            <person name="Louis A."/>
            <person name="Berthelot C."/>
            <person name="Parey E."/>
            <person name="Roest Crollius H."/>
            <person name="Montfort J."/>
            <person name="Robinson-Rechavi M."/>
            <person name="Bucao C."/>
            <person name="Bouchez O."/>
            <person name="Gislard M."/>
            <person name="Lluch J."/>
            <person name="Milhes M."/>
            <person name="Lampietro C."/>
            <person name="Lopez Roques C."/>
            <person name="Donnadieu C."/>
            <person name="Braasch I."/>
            <person name="Desvignes T."/>
            <person name="Postlethwait J."/>
            <person name="Bobe J."/>
            <person name="Guiguen Y."/>
            <person name="Dirks R."/>
        </authorList>
    </citation>
    <scope>NUCLEOTIDE SEQUENCE</scope>
    <source>
        <strain evidence="20">Tag_6206</strain>
        <tissue evidence="20">Liver</tissue>
    </source>
</reference>
<evidence type="ECO:0000256" key="11">
    <source>
        <dbReference type="ARBA" id="ARBA00035761"/>
    </source>
</evidence>
<evidence type="ECO:0000256" key="16">
    <source>
        <dbReference type="ARBA" id="ARBA00046403"/>
    </source>
</evidence>
<keyword evidence="6 18" id="KW-1133">Transmembrane helix</keyword>
<keyword evidence="21" id="KW-1185">Reference proteome</keyword>
<evidence type="ECO:0000256" key="3">
    <source>
        <dbReference type="ARBA" id="ARBA00011036"/>
    </source>
</evidence>
<keyword evidence="9" id="KW-0325">Glycoprotein</keyword>
<dbReference type="Gene3D" id="1.10.3430.10">
    <property type="entry name" value="Ammonium transporter AmtB like domains"/>
    <property type="match status" value="1"/>
</dbReference>
<dbReference type="PRINTS" id="PR00342">
    <property type="entry name" value="RHESUSRHD"/>
</dbReference>
<evidence type="ECO:0000256" key="4">
    <source>
        <dbReference type="ARBA" id="ARBA00022448"/>
    </source>
</evidence>
<feature type="transmembrane region" description="Helical" evidence="18">
    <location>
        <begin position="63"/>
        <end position="82"/>
    </location>
</feature>
<protein>
    <recommendedName>
        <fullName evidence="13">Ammonium transporter Rh type A</fullName>
    </recommendedName>
    <alternativeName>
        <fullName evidence="15">Erythrocyte membrane glycoprotein Rh50</fullName>
    </alternativeName>
    <alternativeName>
        <fullName evidence="14">Rhesus blood group family type A glycoprotein</fullName>
    </alternativeName>
</protein>
<comment type="catalytic activity">
    <reaction evidence="11">
        <text>CO2(out) = CO2(in)</text>
        <dbReference type="Rhea" id="RHEA:74891"/>
        <dbReference type="ChEBI" id="CHEBI:16526"/>
    </reaction>
</comment>